<dbReference type="eggNOG" id="KOG1516">
    <property type="taxonomic scope" value="Eukaryota"/>
</dbReference>
<evidence type="ECO:0000259" key="1">
    <source>
        <dbReference type="Pfam" id="PF00135"/>
    </source>
</evidence>
<sequence length="308" mass="35867">MMGTTTAELRETIYITNPNNTEHKDDLLKNMCEHIGYEVYLEPEVFVDKCITYYSNGTKAQYLSDDMEFYSRAVSMATTHTSKNTKVFLYSYAYSGAGPAFNKYMNVPSPHHSEDLIYTFGTHRGPFAPKDYVIEQIYSGFFANFVNFKDPTISKNQPWLQYTPEKREHFLIDFDENFTMPGMRDDYYADALQFWSTVGNKSFSERWSPSLDTFLITNLVAPIVSHLTNVSIDVDKTMDQMEELFFERENFLEELKLERRIKLKGMAGNGSLGGKEQKKTGCQNGEMGVGWEWRRRDMETEGWSWWNQ</sequence>
<name>G0NEY9_CAEBE</name>
<dbReference type="InParanoid" id="G0NEY9"/>
<dbReference type="STRING" id="135651.G0NEY9"/>
<dbReference type="EMBL" id="GL379874">
    <property type="protein sequence ID" value="EGT59077.1"/>
    <property type="molecule type" value="Genomic_DNA"/>
</dbReference>
<evidence type="ECO:0000313" key="3">
    <source>
        <dbReference type="Proteomes" id="UP000008068"/>
    </source>
</evidence>
<keyword evidence="3" id="KW-1185">Reference proteome</keyword>
<dbReference type="InterPro" id="IPR029058">
    <property type="entry name" value="AB_hydrolase_fold"/>
</dbReference>
<accession>G0NEY9</accession>
<evidence type="ECO:0000313" key="2">
    <source>
        <dbReference type="EMBL" id="EGT59077.1"/>
    </source>
</evidence>
<dbReference type="InterPro" id="IPR050309">
    <property type="entry name" value="Type-B_Carboxylest/Lipase"/>
</dbReference>
<dbReference type="PANTHER" id="PTHR11559">
    <property type="entry name" value="CARBOXYLESTERASE"/>
    <property type="match status" value="1"/>
</dbReference>
<reference evidence="3" key="1">
    <citation type="submission" date="2011-07" db="EMBL/GenBank/DDBJ databases">
        <authorList>
            <consortium name="Caenorhabditis brenneri Sequencing and Analysis Consortium"/>
            <person name="Wilson R.K."/>
        </authorList>
    </citation>
    <scope>NUCLEOTIDE SEQUENCE [LARGE SCALE GENOMIC DNA]</scope>
    <source>
        <strain evidence="3">PB2801</strain>
    </source>
</reference>
<dbReference type="AlphaFoldDB" id="G0NEY9"/>
<gene>
    <name evidence="2" type="ORF">CAEBREN_29406</name>
</gene>
<dbReference type="Pfam" id="PF00135">
    <property type="entry name" value="COesterase"/>
    <property type="match status" value="1"/>
</dbReference>
<feature type="domain" description="Carboxylesterase type B" evidence="1">
    <location>
        <begin position="1"/>
        <end position="195"/>
    </location>
</feature>
<dbReference type="SUPFAM" id="SSF53474">
    <property type="entry name" value="alpha/beta-Hydrolases"/>
    <property type="match status" value="1"/>
</dbReference>
<organism evidence="3">
    <name type="scientific">Caenorhabditis brenneri</name>
    <name type="common">Nematode worm</name>
    <dbReference type="NCBI Taxonomy" id="135651"/>
    <lineage>
        <taxon>Eukaryota</taxon>
        <taxon>Metazoa</taxon>
        <taxon>Ecdysozoa</taxon>
        <taxon>Nematoda</taxon>
        <taxon>Chromadorea</taxon>
        <taxon>Rhabditida</taxon>
        <taxon>Rhabditina</taxon>
        <taxon>Rhabditomorpha</taxon>
        <taxon>Rhabditoidea</taxon>
        <taxon>Rhabditidae</taxon>
        <taxon>Peloderinae</taxon>
        <taxon>Caenorhabditis</taxon>
    </lineage>
</organism>
<protein>
    <recommendedName>
        <fullName evidence="1">Carboxylesterase type B domain-containing protein</fullName>
    </recommendedName>
</protein>
<dbReference type="Proteomes" id="UP000008068">
    <property type="component" value="Unassembled WGS sequence"/>
</dbReference>
<dbReference type="OrthoDB" id="19653at2759"/>
<dbReference type="InterPro" id="IPR002018">
    <property type="entry name" value="CarbesteraseB"/>
</dbReference>
<proteinExistence type="predicted"/>
<dbReference type="HOGENOM" id="CLU_903796_0_0_1"/>
<dbReference type="Gene3D" id="3.40.50.1820">
    <property type="entry name" value="alpha/beta hydrolase"/>
    <property type="match status" value="1"/>
</dbReference>